<feature type="domain" description="Aldehyde ferredoxin oxidoreductase C-terminal" evidence="2">
    <location>
        <begin position="2"/>
        <end position="68"/>
    </location>
</feature>
<evidence type="ECO:0000313" key="3">
    <source>
        <dbReference type="EMBL" id="GAG40025.1"/>
    </source>
</evidence>
<dbReference type="AlphaFoldDB" id="X0XAD6"/>
<dbReference type="InterPro" id="IPR013985">
    <property type="entry name" value="Ald_Fedxn_OxRdtase_dom3"/>
</dbReference>
<evidence type="ECO:0000259" key="2">
    <source>
        <dbReference type="Pfam" id="PF01314"/>
    </source>
</evidence>
<comment type="caution">
    <text evidence="3">The sequence shown here is derived from an EMBL/GenBank/DDBJ whole genome shotgun (WGS) entry which is preliminary data.</text>
</comment>
<organism evidence="3">
    <name type="scientific">marine sediment metagenome</name>
    <dbReference type="NCBI Taxonomy" id="412755"/>
    <lineage>
        <taxon>unclassified sequences</taxon>
        <taxon>metagenomes</taxon>
        <taxon>ecological metagenomes</taxon>
    </lineage>
</organism>
<dbReference type="GO" id="GO:0016625">
    <property type="term" value="F:oxidoreductase activity, acting on the aldehyde or oxo group of donors, iron-sulfur protein as acceptor"/>
    <property type="evidence" value="ECO:0007669"/>
    <property type="project" value="InterPro"/>
</dbReference>
<dbReference type="Pfam" id="PF01314">
    <property type="entry name" value="AFOR_C"/>
    <property type="match status" value="1"/>
</dbReference>
<dbReference type="SUPFAM" id="SSF48310">
    <property type="entry name" value="Aldehyde ferredoxin oxidoreductase, C-terminal domains"/>
    <property type="match status" value="1"/>
</dbReference>
<protein>
    <recommendedName>
        <fullName evidence="2">Aldehyde ferredoxin oxidoreductase C-terminal domain-containing protein</fullName>
    </recommendedName>
</protein>
<dbReference type="EMBL" id="BARS01047456">
    <property type="protein sequence ID" value="GAG40025.1"/>
    <property type="molecule type" value="Genomic_DNA"/>
</dbReference>
<proteinExistence type="predicted"/>
<dbReference type="Gene3D" id="1.10.599.10">
    <property type="entry name" value="Aldehyde Ferredoxin Oxidoreductase Protein, subunit A, domain 3"/>
    <property type="match status" value="1"/>
</dbReference>
<evidence type="ECO:0000256" key="1">
    <source>
        <dbReference type="SAM" id="MobiDB-lite"/>
    </source>
</evidence>
<sequence length="77" mass="8485">MAFQVREGDNPAQRRISGRLVGSPPLEEGPHKGLSLDMETLQREFLAACDWDQQTCKPSSAKLAELGLEDVARVLYG</sequence>
<dbReference type="InterPro" id="IPR036021">
    <property type="entry name" value="Tungsten_al_ferr_oxy-like_C"/>
</dbReference>
<reference evidence="3" key="1">
    <citation type="journal article" date="2014" name="Front. Microbiol.">
        <title>High frequency of phylogenetically diverse reductive dehalogenase-homologous genes in deep subseafloor sedimentary metagenomes.</title>
        <authorList>
            <person name="Kawai M."/>
            <person name="Futagami T."/>
            <person name="Toyoda A."/>
            <person name="Takaki Y."/>
            <person name="Nishi S."/>
            <person name="Hori S."/>
            <person name="Arai W."/>
            <person name="Tsubouchi T."/>
            <person name="Morono Y."/>
            <person name="Uchiyama I."/>
            <person name="Ito T."/>
            <person name="Fujiyama A."/>
            <person name="Inagaki F."/>
            <person name="Takami H."/>
        </authorList>
    </citation>
    <scope>NUCLEOTIDE SEQUENCE</scope>
    <source>
        <strain evidence="3">Expedition CK06-06</strain>
    </source>
</reference>
<dbReference type="GO" id="GO:0051536">
    <property type="term" value="F:iron-sulfur cluster binding"/>
    <property type="evidence" value="ECO:0007669"/>
    <property type="project" value="InterPro"/>
</dbReference>
<dbReference type="InterPro" id="IPR001203">
    <property type="entry name" value="OxRdtase_Ald_Fedxn_C"/>
</dbReference>
<gene>
    <name evidence="3" type="ORF">S01H1_71278</name>
</gene>
<name>X0XAD6_9ZZZZ</name>
<accession>X0XAD6</accession>
<feature type="region of interest" description="Disordered" evidence="1">
    <location>
        <begin position="1"/>
        <end position="33"/>
    </location>
</feature>
<dbReference type="GO" id="GO:0009055">
    <property type="term" value="F:electron transfer activity"/>
    <property type="evidence" value="ECO:0007669"/>
    <property type="project" value="InterPro"/>
</dbReference>